<reference evidence="1" key="1">
    <citation type="submission" date="2021-10" db="EMBL/GenBank/DDBJ databases">
        <title>Psilocybe cubensis genome.</title>
        <authorList>
            <person name="Mckernan K.J."/>
            <person name="Crawford S."/>
            <person name="Trippe A."/>
            <person name="Kane L.T."/>
            <person name="Mclaughlin S."/>
        </authorList>
    </citation>
    <scope>NUCLEOTIDE SEQUENCE</scope>
    <source>
        <strain evidence="1">MGC-MH-2018</strain>
    </source>
</reference>
<evidence type="ECO:0000313" key="2">
    <source>
        <dbReference type="Proteomes" id="UP000664032"/>
    </source>
</evidence>
<gene>
    <name evidence="1" type="ORF">JR316_0011671</name>
</gene>
<comment type="caution">
    <text evidence="1">The sequence shown here is derived from an EMBL/GenBank/DDBJ whole genome shotgun (WGS) entry which is preliminary data.</text>
</comment>
<sequence>MALNTSAVVVPNPPPDSDPYYISMRPSYNINDQTYLRERERLVVVKERLEDLKIRWDLFDDINKIKYVQESTAVRVVDRRSRLHESPTVDTLIHRYAEYRVETILPIECLMVHQESTVLQYIVAHSDLEEVKPLEDTRDRKYSVEWDCLLAKIVKVYRSTSSFG</sequence>
<dbReference type="Proteomes" id="UP000664032">
    <property type="component" value="Unassembled WGS sequence"/>
</dbReference>
<proteinExistence type="predicted"/>
<accession>A0ACB8GKN6</accession>
<dbReference type="EMBL" id="JAFIQS020000011">
    <property type="protein sequence ID" value="KAH9476101.1"/>
    <property type="molecule type" value="Genomic_DNA"/>
</dbReference>
<keyword evidence="2" id="KW-1185">Reference proteome</keyword>
<evidence type="ECO:0000313" key="1">
    <source>
        <dbReference type="EMBL" id="KAH9476101.1"/>
    </source>
</evidence>
<protein>
    <submittedName>
        <fullName evidence="1">Uncharacterized protein</fullName>
    </submittedName>
</protein>
<organism evidence="1 2">
    <name type="scientific">Psilocybe cubensis</name>
    <name type="common">Psychedelic mushroom</name>
    <name type="synonym">Stropharia cubensis</name>
    <dbReference type="NCBI Taxonomy" id="181762"/>
    <lineage>
        <taxon>Eukaryota</taxon>
        <taxon>Fungi</taxon>
        <taxon>Dikarya</taxon>
        <taxon>Basidiomycota</taxon>
        <taxon>Agaricomycotina</taxon>
        <taxon>Agaricomycetes</taxon>
        <taxon>Agaricomycetidae</taxon>
        <taxon>Agaricales</taxon>
        <taxon>Agaricineae</taxon>
        <taxon>Strophariaceae</taxon>
        <taxon>Psilocybe</taxon>
    </lineage>
</organism>
<name>A0ACB8GKN6_PSICU</name>